<dbReference type="Pfam" id="PF01368">
    <property type="entry name" value="DHH"/>
    <property type="match status" value="1"/>
</dbReference>
<evidence type="ECO:0000256" key="5">
    <source>
        <dbReference type="ARBA" id="ARBA00022694"/>
    </source>
</evidence>
<dbReference type="GO" id="GO:0000166">
    <property type="term" value="F:nucleotide binding"/>
    <property type="evidence" value="ECO:0007669"/>
    <property type="project" value="UniProtKB-KW"/>
</dbReference>
<dbReference type="AlphaFoldDB" id="E6TVZ5"/>
<dbReference type="SUPFAM" id="SSF81301">
    <property type="entry name" value="Nucleotidyltransferase"/>
    <property type="match status" value="1"/>
</dbReference>
<name>E6TVZ5_EVAC2</name>
<dbReference type="Gene3D" id="1.10.3090.10">
    <property type="entry name" value="cca-adding enzyme, domain 2"/>
    <property type="match status" value="1"/>
</dbReference>
<dbReference type="Pfam" id="PF12627">
    <property type="entry name" value="PolyA_pol_RNAbd"/>
    <property type="match status" value="1"/>
</dbReference>
<organism evidence="14 15">
    <name type="scientific">Evansella cellulosilytica (strain ATCC 21833 / DSM 2522 / FERM P-1141 / JCM 9156 / N-4)</name>
    <name type="common">Bacillus cellulosilyticus</name>
    <dbReference type="NCBI Taxonomy" id="649639"/>
    <lineage>
        <taxon>Bacteria</taxon>
        <taxon>Bacillati</taxon>
        <taxon>Bacillota</taxon>
        <taxon>Bacilli</taxon>
        <taxon>Bacillales</taxon>
        <taxon>Bacillaceae</taxon>
        <taxon>Evansella</taxon>
    </lineage>
</organism>
<keyword evidence="6" id="KW-0548">Nucleotidyltransferase</keyword>
<evidence type="ECO:0000256" key="12">
    <source>
        <dbReference type="RuleBase" id="RU003953"/>
    </source>
</evidence>
<dbReference type="GO" id="GO:0000049">
    <property type="term" value="F:tRNA binding"/>
    <property type="evidence" value="ECO:0007669"/>
    <property type="project" value="UniProtKB-KW"/>
</dbReference>
<dbReference type="CDD" id="cd04595">
    <property type="entry name" value="CBS_pair_DHH_polyA_Pol_assoc"/>
    <property type="match status" value="1"/>
</dbReference>
<dbReference type="STRING" id="649639.Bcell_1555"/>
<dbReference type="PROSITE" id="PS51371">
    <property type="entry name" value="CBS"/>
    <property type="match status" value="2"/>
</dbReference>
<evidence type="ECO:0000259" key="13">
    <source>
        <dbReference type="PROSITE" id="PS51371"/>
    </source>
</evidence>
<evidence type="ECO:0000313" key="15">
    <source>
        <dbReference type="Proteomes" id="UP000001401"/>
    </source>
</evidence>
<keyword evidence="15" id="KW-1185">Reference proteome</keyword>
<dbReference type="SUPFAM" id="SSF64182">
    <property type="entry name" value="DHH phosphoesterases"/>
    <property type="match status" value="1"/>
</dbReference>
<dbReference type="InterPro" id="IPR003156">
    <property type="entry name" value="DHHA1_dom"/>
</dbReference>
<dbReference type="KEGG" id="bco:Bcell_1555"/>
<evidence type="ECO:0000313" key="14">
    <source>
        <dbReference type="EMBL" id="ADU29818.1"/>
    </source>
</evidence>
<evidence type="ECO:0000256" key="4">
    <source>
        <dbReference type="ARBA" id="ARBA00022679"/>
    </source>
</evidence>
<dbReference type="HOGENOM" id="CLU_015961_5_0_9"/>
<dbReference type="SUPFAM" id="SSF54631">
    <property type="entry name" value="CBS-domain pair"/>
    <property type="match status" value="1"/>
</dbReference>
<dbReference type="PANTHER" id="PTHR47788:SF1">
    <property type="entry name" value="A-ADDING TRNA NUCLEOTIDYLTRANSFERASE"/>
    <property type="match status" value="1"/>
</dbReference>
<sequence length="864" mass="98677">MEIITSHTNLDFDGLASIIAAKKIHPHAKVVLPDRLSQEVRSFLGLYKDTFSFTYIHSIQTDTITKLIIVDTNTLSRTSINRNSLNKNVCFFVYDHHPLKEESINNYTGEISKVGATITILTEQLQKNNINISPLESTLFALGLYTDTGSFTYETTTERDLKAGAWLLQKGANLTIVEQFRKAQLSATQQNLLQMLLDNSKTHTIDGVEIVISSHHQQDYIGQLAIITRRILELTGSDAVFSIVKMGEKVFITGRSNSERVNLLPVIRELGGGGHKSAASAVKKNNDIEIIYEFIKKELSNTVSPSMTAQHLMSTPVHVVAEETSVEEASKMLYRYGHTGFPVINASQLVGVISRRDIDKALHHQLGHAPVKGFMSRNPLTISPEKSLEAIQALMIDKQVGRLPVLENGKLVGIVTRSDVIHAMHGKLKSKGISTTRLNRMNVRQEMKQQYTSFIYKLLKEIGIGAQHLNMRAYLIGGMVRDLLLQRPNEDVDIVVEGDGMKFATYLQEKFGGQVRLHEEFKTATWKHPNNLKIDVTSARTEFYDFPAALPKVEMSTMKEDLYRRDFTINAMGIALHKDQFGVLIDYFQGYNDLLNKKIKILYNLSFIEDPTRILRAVRFECRFQFKMDEETFLFAKEAVNNIPSLSKTRLSNELKKMFQEENPALIIDRLHQLNILPLIITTIDTYEAIERRVQSLKHSIYELYKKEIRIEESIWIAYLIMMTSSIETNELVILERYDLNKDEIKLMKEVFYLVEAQHHVTTESPMSDWHEIFNHTSTEAIITYYSYQANELVACALNYILAREHLIDKVTGEDLIQAGLQPNTLFKSLLIEGEKLKLDMPSLRKDEVLQKLLVHYKNMNKRF</sequence>
<evidence type="ECO:0000256" key="10">
    <source>
        <dbReference type="ARBA" id="ARBA00022884"/>
    </source>
</evidence>
<evidence type="ECO:0000256" key="8">
    <source>
        <dbReference type="ARBA" id="ARBA00022741"/>
    </source>
</evidence>
<feature type="domain" description="CBS" evidence="13">
    <location>
        <begin position="375"/>
        <end position="430"/>
    </location>
</feature>
<dbReference type="GO" id="GO:0016779">
    <property type="term" value="F:nucleotidyltransferase activity"/>
    <property type="evidence" value="ECO:0007669"/>
    <property type="project" value="UniProtKB-KW"/>
</dbReference>
<dbReference type="eggNOG" id="COG0618">
    <property type="taxonomic scope" value="Bacteria"/>
</dbReference>
<dbReference type="InterPro" id="IPR052390">
    <property type="entry name" value="tRNA_nt/polyA_polymerase"/>
</dbReference>
<keyword evidence="8" id="KW-0547">Nucleotide-binding</keyword>
<keyword evidence="10 12" id="KW-0694">RNA-binding</keyword>
<evidence type="ECO:0000256" key="6">
    <source>
        <dbReference type="ARBA" id="ARBA00022695"/>
    </source>
</evidence>
<gene>
    <name evidence="14" type="ordered locus">Bcell_1555</name>
</gene>
<evidence type="ECO:0000256" key="7">
    <source>
        <dbReference type="ARBA" id="ARBA00022723"/>
    </source>
</evidence>
<dbReference type="RefSeq" id="WP_013488155.1">
    <property type="nucleotide sequence ID" value="NC_014829.1"/>
</dbReference>
<evidence type="ECO:0000256" key="9">
    <source>
        <dbReference type="ARBA" id="ARBA00022842"/>
    </source>
</evidence>
<dbReference type="Pfam" id="PF01743">
    <property type="entry name" value="PolyA_pol"/>
    <property type="match status" value="1"/>
</dbReference>
<dbReference type="Gene3D" id="3.30.460.10">
    <property type="entry name" value="Beta Polymerase, domain 2"/>
    <property type="match status" value="1"/>
</dbReference>
<dbReference type="Proteomes" id="UP000001401">
    <property type="component" value="Chromosome"/>
</dbReference>
<comment type="similarity">
    <text evidence="2 12">Belongs to the tRNA nucleotidyltransferase/poly(A) polymerase family.</text>
</comment>
<dbReference type="Pfam" id="PF02272">
    <property type="entry name" value="DHHA1"/>
    <property type="match status" value="1"/>
</dbReference>
<protein>
    <submittedName>
        <fullName evidence="14">CBS domain containing protein</fullName>
    </submittedName>
</protein>
<accession>E6TVZ5</accession>
<reference evidence="14" key="1">
    <citation type="submission" date="2010-12" db="EMBL/GenBank/DDBJ databases">
        <title>Complete sequence of Bacillus cellulosilyticus DSM 2522.</title>
        <authorList>
            <consortium name="US DOE Joint Genome Institute"/>
            <person name="Lucas S."/>
            <person name="Copeland A."/>
            <person name="Lapidus A."/>
            <person name="Cheng J.-F."/>
            <person name="Bruce D."/>
            <person name="Goodwin L."/>
            <person name="Pitluck S."/>
            <person name="Chertkov O."/>
            <person name="Detter J.C."/>
            <person name="Han C."/>
            <person name="Tapia R."/>
            <person name="Land M."/>
            <person name="Hauser L."/>
            <person name="Jeffries C."/>
            <person name="Kyrpides N."/>
            <person name="Ivanova N."/>
            <person name="Mikhailova N."/>
            <person name="Brumm P."/>
            <person name="Mead D."/>
            <person name="Woyke T."/>
        </authorList>
    </citation>
    <scope>NUCLEOTIDE SEQUENCE [LARGE SCALE GENOMIC DNA]</scope>
    <source>
        <strain evidence="14">DSM 2522</strain>
    </source>
</reference>
<dbReference type="GO" id="GO:0008033">
    <property type="term" value="P:tRNA processing"/>
    <property type="evidence" value="ECO:0007669"/>
    <property type="project" value="UniProtKB-KW"/>
</dbReference>
<dbReference type="InterPro" id="IPR043519">
    <property type="entry name" value="NT_sf"/>
</dbReference>
<comment type="cofactor">
    <cofactor evidence="1">
        <name>Mg(2+)</name>
        <dbReference type="ChEBI" id="CHEBI:18420"/>
    </cofactor>
</comment>
<evidence type="ECO:0000256" key="2">
    <source>
        <dbReference type="ARBA" id="ARBA00007265"/>
    </source>
</evidence>
<dbReference type="PANTHER" id="PTHR47788">
    <property type="entry name" value="POLYA POLYMERASE"/>
    <property type="match status" value="1"/>
</dbReference>
<dbReference type="InterPro" id="IPR046342">
    <property type="entry name" value="CBS_dom_sf"/>
</dbReference>
<keyword evidence="4 12" id="KW-0808">Transferase</keyword>
<dbReference type="eggNOG" id="COG0517">
    <property type="taxonomic scope" value="Bacteria"/>
</dbReference>
<keyword evidence="5" id="KW-0819">tRNA processing</keyword>
<dbReference type="Gene3D" id="3.10.580.10">
    <property type="entry name" value="CBS-domain"/>
    <property type="match status" value="1"/>
</dbReference>
<dbReference type="Gene3D" id="3.10.310.30">
    <property type="match status" value="1"/>
</dbReference>
<dbReference type="EMBL" id="CP002394">
    <property type="protein sequence ID" value="ADU29818.1"/>
    <property type="molecule type" value="Genomic_DNA"/>
</dbReference>
<keyword evidence="11" id="KW-0129">CBS domain</keyword>
<dbReference type="Gene3D" id="3.90.1640.10">
    <property type="entry name" value="inorganic pyrophosphatase (n-terminal core)"/>
    <property type="match status" value="1"/>
</dbReference>
<dbReference type="InterPro" id="IPR000644">
    <property type="entry name" value="CBS_dom"/>
</dbReference>
<evidence type="ECO:0000256" key="3">
    <source>
        <dbReference type="ARBA" id="ARBA00022555"/>
    </source>
</evidence>
<dbReference type="GO" id="GO:0046872">
    <property type="term" value="F:metal ion binding"/>
    <property type="evidence" value="ECO:0007669"/>
    <property type="project" value="UniProtKB-KW"/>
</dbReference>
<dbReference type="eggNOG" id="COG0617">
    <property type="taxonomic scope" value="Bacteria"/>
</dbReference>
<dbReference type="Pfam" id="PF00571">
    <property type="entry name" value="CBS"/>
    <property type="match status" value="2"/>
</dbReference>
<keyword evidence="9" id="KW-0460">Magnesium</keyword>
<dbReference type="SUPFAM" id="SSF81891">
    <property type="entry name" value="Poly A polymerase C-terminal region-like"/>
    <property type="match status" value="1"/>
</dbReference>
<keyword evidence="7" id="KW-0479">Metal-binding</keyword>
<evidence type="ECO:0000256" key="11">
    <source>
        <dbReference type="PROSITE-ProRule" id="PRU00703"/>
    </source>
</evidence>
<dbReference type="InterPro" id="IPR038763">
    <property type="entry name" value="DHH_sf"/>
</dbReference>
<dbReference type="SMART" id="SM00116">
    <property type="entry name" value="CBS"/>
    <property type="match status" value="2"/>
</dbReference>
<proteinExistence type="inferred from homology"/>
<dbReference type="CDD" id="cd05398">
    <property type="entry name" value="NT_ClassII-CCAase"/>
    <property type="match status" value="1"/>
</dbReference>
<dbReference type="InterPro" id="IPR001667">
    <property type="entry name" value="DDH_dom"/>
</dbReference>
<dbReference type="InterPro" id="IPR032828">
    <property type="entry name" value="PolyA_RNA-bd"/>
</dbReference>
<keyword evidence="3" id="KW-0820">tRNA-binding</keyword>
<evidence type="ECO:0000256" key="1">
    <source>
        <dbReference type="ARBA" id="ARBA00001946"/>
    </source>
</evidence>
<feature type="domain" description="CBS" evidence="13">
    <location>
        <begin position="313"/>
        <end position="371"/>
    </location>
</feature>
<dbReference type="InterPro" id="IPR002646">
    <property type="entry name" value="PolA_pol_head_dom"/>
</dbReference>